<dbReference type="PANTHER" id="PTHR13504">
    <property type="entry name" value="FIDO DOMAIN-CONTAINING PROTEIN DDB_G0283145"/>
    <property type="match status" value="1"/>
</dbReference>
<dbReference type="RefSeq" id="WP_376987767.1">
    <property type="nucleotide sequence ID" value="NZ_JBHSSF010000019.1"/>
</dbReference>
<dbReference type="EMBL" id="JBHSSF010000019">
    <property type="protein sequence ID" value="MFC6176656.1"/>
    <property type="molecule type" value="Genomic_DNA"/>
</dbReference>
<dbReference type="Gene3D" id="1.10.3290.10">
    <property type="entry name" value="Fido-like domain"/>
    <property type="match status" value="1"/>
</dbReference>
<gene>
    <name evidence="2" type="ORF">ACFQAV_07370</name>
</gene>
<organism evidence="2 3">
    <name type="scientific">Companilactobacillus huachuanensis</name>
    <dbReference type="NCBI Taxonomy" id="2559914"/>
    <lineage>
        <taxon>Bacteria</taxon>
        <taxon>Bacillati</taxon>
        <taxon>Bacillota</taxon>
        <taxon>Bacilli</taxon>
        <taxon>Lactobacillales</taxon>
        <taxon>Lactobacillaceae</taxon>
        <taxon>Companilactobacillus</taxon>
    </lineage>
</organism>
<reference evidence="3" key="1">
    <citation type="journal article" date="2019" name="Int. J. Syst. Evol. Microbiol.">
        <title>The Global Catalogue of Microorganisms (GCM) 10K type strain sequencing project: providing services to taxonomists for standard genome sequencing and annotation.</title>
        <authorList>
            <consortium name="The Broad Institute Genomics Platform"/>
            <consortium name="The Broad Institute Genome Sequencing Center for Infectious Disease"/>
            <person name="Wu L."/>
            <person name="Ma J."/>
        </authorList>
    </citation>
    <scope>NUCLEOTIDE SEQUENCE [LARGE SCALE GENOMIC DNA]</scope>
    <source>
        <strain evidence="3">CCM 8927</strain>
    </source>
</reference>
<protein>
    <submittedName>
        <fullName evidence="2">Fic family protein</fullName>
    </submittedName>
</protein>
<evidence type="ECO:0000259" key="1">
    <source>
        <dbReference type="PROSITE" id="PS51459"/>
    </source>
</evidence>
<dbReference type="PROSITE" id="PS51459">
    <property type="entry name" value="FIDO"/>
    <property type="match status" value="1"/>
</dbReference>
<dbReference type="Pfam" id="PF02661">
    <property type="entry name" value="Fic"/>
    <property type="match status" value="1"/>
</dbReference>
<evidence type="ECO:0000313" key="2">
    <source>
        <dbReference type="EMBL" id="MFC6176656.1"/>
    </source>
</evidence>
<dbReference type="SUPFAM" id="SSF140931">
    <property type="entry name" value="Fic-like"/>
    <property type="match status" value="1"/>
</dbReference>
<accession>A0ABW1RLC3</accession>
<dbReference type="InterPro" id="IPR036597">
    <property type="entry name" value="Fido-like_dom_sf"/>
</dbReference>
<evidence type="ECO:0000313" key="3">
    <source>
        <dbReference type="Proteomes" id="UP001596288"/>
    </source>
</evidence>
<comment type="caution">
    <text evidence="2">The sequence shown here is derived from an EMBL/GenBank/DDBJ whole genome shotgun (WGS) entry which is preliminary data.</text>
</comment>
<dbReference type="PANTHER" id="PTHR13504:SF40">
    <property type="entry name" value="FIDO DOMAIN-CONTAINING PROTEIN"/>
    <property type="match status" value="1"/>
</dbReference>
<proteinExistence type="predicted"/>
<name>A0ABW1RLC3_9LACO</name>
<dbReference type="InterPro" id="IPR003812">
    <property type="entry name" value="Fido"/>
</dbReference>
<dbReference type="Proteomes" id="UP001596288">
    <property type="component" value="Unassembled WGS sequence"/>
</dbReference>
<sequence length="424" mass="49393">MELKPLSILNYMSSTDDSINVQKEYESRLNGYSSFKTGLFPMLTDKNKKQYDDYPIFFIETKDMVRLNADIRKKSSQIKKLSYSLPGISQESYTNSLLTNEIQFSNEIEGVKTERKEIGTVVDDLQTNNKTNQKRLVSTVKKYIDILNEPEIRINDFQKLRDIYDKLTDGEIEEGKLPDGEYFRDKPVRIGTDLETVHRPPINEKAIKDKLLSLIDFMNNESIPPIEKALVTHFMFENTHPFMDGNGRMGRYLLSQYLSKKIDPYTALSISSSIHSNQSKYYKIFKDADLYENRAELTFFIQKMMEIILEGQNSVLDKLNESLDMLKKYFVKLKEILKIDDTENNMEFNLLFVFIESKLFNIDSSLGVKDTALINMLYKTNTKMYKKIKVKETIQKYEDSGILVQINKSPLQHEINLDKLFGDI</sequence>
<keyword evidence="3" id="KW-1185">Reference proteome</keyword>
<feature type="domain" description="Fido" evidence="1">
    <location>
        <begin position="155"/>
        <end position="303"/>
    </location>
</feature>
<dbReference type="InterPro" id="IPR040198">
    <property type="entry name" value="Fido_containing"/>
</dbReference>